<name>A0ABV3ACX4_9ACTN</name>
<dbReference type="InterPro" id="IPR011010">
    <property type="entry name" value="DNA_brk_join_enz"/>
</dbReference>
<comment type="caution">
    <text evidence="4">The sequence shown here is derived from an EMBL/GenBank/DDBJ whole genome shotgun (WGS) entry which is preliminary data.</text>
</comment>
<dbReference type="RefSeq" id="WP_030641658.1">
    <property type="nucleotide sequence ID" value="NZ_JBEXDP010000017.1"/>
</dbReference>
<evidence type="ECO:0000256" key="3">
    <source>
        <dbReference type="SAM" id="Phobius"/>
    </source>
</evidence>
<protein>
    <submittedName>
        <fullName evidence="4">Site-specific integrase</fullName>
    </submittedName>
</protein>
<gene>
    <name evidence="4" type="ORF">AB0H04_23500</name>
</gene>
<evidence type="ECO:0000313" key="4">
    <source>
        <dbReference type="EMBL" id="MEU5709805.1"/>
    </source>
</evidence>
<dbReference type="Proteomes" id="UP001551011">
    <property type="component" value="Unassembled WGS sequence"/>
</dbReference>
<sequence>MHPFKRLKFTPHDFRRILITALVNSGLAIHIGAALLGHLNVQSTRGCVAVFDEDVIRHYQEHLEHRRQIRPTDECRDTTSDERDAGRGRRLDR</sequence>
<keyword evidence="5" id="KW-1185">Reference proteome</keyword>
<dbReference type="Gene3D" id="1.10.443.10">
    <property type="entry name" value="Intergrase catalytic core"/>
    <property type="match status" value="1"/>
</dbReference>
<proteinExistence type="predicted"/>
<keyword evidence="3" id="KW-0472">Membrane</keyword>
<reference evidence="4 5" key="1">
    <citation type="submission" date="2024-06" db="EMBL/GenBank/DDBJ databases">
        <title>The Natural Products Discovery Center: Release of the First 8490 Sequenced Strains for Exploring Actinobacteria Biosynthetic Diversity.</title>
        <authorList>
            <person name="Kalkreuter E."/>
            <person name="Kautsar S.A."/>
            <person name="Yang D."/>
            <person name="Bader C.D."/>
            <person name="Teijaro C.N."/>
            <person name="Fluegel L."/>
            <person name="Davis C.M."/>
            <person name="Simpson J.R."/>
            <person name="Lauterbach L."/>
            <person name="Steele A.D."/>
            <person name="Gui C."/>
            <person name="Meng S."/>
            <person name="Li G."/>
            <person name="Viehrig K."/>
            <person name="Ye F."/>
            <person name="Su P."/>
            <person name="Kiefer A.F."/>
            <person name="Nichols A."/>
            <person name="Cepeda A.J."/>
            <person name="Yan W."/>
            <person name="Fan B."/>
            <person name="Jiang Y."/>
            <person name="Adhikari A."/>
            <person name="Zheng C.-J."/>
            <person name="Schuster L."/>
            <person name="Cowan T.M."/>
            <person name="Smanski M.J."/>
            <person name="Chevrette M.G."/>
            <person name="De Carvalho L.P.S."/>
            <person name="Shen B."/>
        </authorList>
    </citation>
    <scope>NUCLEOTIDE SEQUENCE [LARGE SCALE GENOMIC DNA]</scope>
    <source>
        <strain evidence="4 5">NPDC020594</strain>
    </source>
</reference>
<evidence type="ECO:0000256" key="1">
    <source>
        <dbReference type="ARBA" id="ARBA00023172"/>
    </source>
</evidence>
<evidence type="ECO:0000313" key="5">
    <source>
        <dbReference type="Proteomes" id="UP001551011"/>
    </source>
</evidence>
<keyword evidence="1" id="KW-0233">DNA recombination</keyword>
<dbReference type="InterPro" id="IPR013762">
    <property type="entry name" value="Integrase-like_cat_sf"/>
</dbReference>
<keyword evidence="3" id="KW-1133">Transmembrane helix</keyword>
<accession>A0ABV3ACX4</accession>
<dbReference type="EMBL" id="JBFAEG010000016">
    <property type="protein sequence ID" value="MEU5709805.1"/>
    <property type="molecule type" value="Genomic_DNA"/>
</dbReference>
<keyword evidence="3" id="KW-0812">Transmembrane</keyword>
<organism evidence="4 5">
    <name type="scientific">Streptomyces flaveolus</name>
    <dbReference type="NCBI Taxonomy" id="67297"/>
    <lineage>
        <taxon>Bacteria</taxon>
        <taxon>Bacillati</taxon>
        <taxon>Actinomycetota</taxon>
        <taxon>Actinomycetes</taxon>
        <taxon>Kitasatosporales</taxon>
        <taxon>Streptomycetaceae</taxon>
        <taxon>Streptomyces</taxon>
    </lineage>
</organism>
<feature type="transmembrane region" description="Helical" evidence="3">
    <location>
        <begin position="21"/>
        <end position="39"/>
    </location>
</feature>
<dbReference type="SUPFAM" id="SSF56349">
    <property type="entry name" value="DNA breaking-rejoining enzymes"/>
    <property type="match status" value="1"/>
</dbReference>
<feature type="region of interest" description="Disordered" evidence="2">
    <location>
        <begin position="67"/>
        <end position="93"/>
    </location>
</feature>
<evidence type="ECO:0000256" key="2">
    <source>
        <dbReference type="SAM" id="MobiDB-lite"/>
    </source>
</evidence>